<evidence type="ECO:0000313" key="1">
    <source>
        <dbReference type="EMBL" id="OEG15083.1"/>
    </source>
</evidence>
<dbReference type="EMBL" id="MIJY01000016">
    <property type="protein sequence ID" value="OEG15083.1"/>
    <property type="molecule type" value="Genomic_DNA"/>
</dbReference>
<accession>A0A1E5GQW0</accession>
<keyword evidence="2" id="KW-1185">Reference proteome</keyword>
<dbReference type="AlphaFoldDB" id="A0A1E5GQW0"/>
<sequence length="91" mass="10644">MKKNKNDKIIARKLLLGLLNSKENWIQDTETVEKIQSLAKFLSEEKGNNNYSRVSVEEYVRCFKKGMSQEKIANKFGMTVSDLKKWRESND</sequence>
<dbReference type="RefSeq" id="WP_069663472.1">
    <property type="nucleotide sequence ID" value="NZ_JBHUJJ010000002.1"/>
</dbReference>
<dbReference type="Proteomes" id="UP000095094">
    <property type="component" value="Unassembled WGS sequence"/>
</dbReference>
<evidence type="ECO:0000313" key="2">
    <source>
        <dbReference type="Proteomes" id="UP000095094"/>
    </source>
</evidence>
<protein>
    <submittedName>
        <fullName evidence="1">Uncharacterized protein</fullName>
    </submittedName>
</protein>
<comment type="caution">
    <text evidence="1">The sequence shown here is derived from an EMBL/GenBank/DDBJ whole genome shotgun (WGS) entry which is preliminary data.</text>
</comment>
<gene>
    <name evidence="1" type="ORF">BCR25_18895</name>
</gene>
<organism evidence="1 2">
    <name type="scientific">Enterococcus termitis</name>
    <dbReference type="NCBI Taxonomy" id="332950"/>
    <lineage>
        <taxon>Bacteria</taxon>
        <taxon>Bacillati</taxon>
        <taxon>Bacillota</taxon>
        <taxon>Bacilli</taxon>
        <taxon>Lactobacillales</taxon>
        <taxon>Enterococcaceae</taxon>
        <taxon>Enterococcus</taxon>
    </lineage>
</organism>
<name>A0A1E5GQW0_9ENTE</name>
<reference evidence="2" key="1">
    <citation type="submission" date="2016-09" db="EMBL/GenBank/DDBJ databases">
        <authorList>
            <person name="Gulvik C.A."/>
        </authorList>
    </citation>
    <scope>NUCLEOTIDE SEQUENCE [LARGE SCALE GENOMIC DNA]</scope>
    <source>
        <strain evidence="2">LMG 8895</strain>
    </source>
</reference>
<proteinExistence type="predicted"/>